<keyword evidence="2" id="KW-1185">Reference proteome</keyword>
<dbReference type="Proteomes" id="UP000232196">
    <property type="component" value="Unassembled WGS sequence"/>
</dbReference>
<organism evidence="1 2">
    <name type="scientific">Leptospira hartskeerlii</name>
    <dbReference type="NCBI Taxonomy" id="2023177"/>
    <lineage>
        <taxon>Bacteria</taxon>
        <taxon>Pseudomonadati</taxon>
        <taxon>Spirochaetota</taxon>
        <taxon>Spirochaetia</taxon>
        <taxon>Leptospirales</taxon>
        <taxon>Leptospiraceae</taxon>
        <taxon>Leptospira</taxon>
    </lineage>
</organism>
<reference evidence="1 2" key="1">
    <citation type="submission" date="2017-07" db="EMBL/GenBank/DDBJ databases">
        <title>Leptospira spp. isolated from tropical soils.</title>
        <authorList>
            <person name="Thibeaux R."/>
            <person name="Iraola G."/>
            <person name="Ferres I."/>
            <person name="Bierque E."/>
            <person name="Girault D."/>
            <person name="Soupe-Gilbert M.-E."/>
            <person name="Picardeau M."/>
            <person name="Goarant C."/>
        </authorList>
    </citation>
    <scope>NUCLEOTIDE SEQUENCE [LARGE SCALE GENOMIC DNA]</scope>
    <source>
        <strain evidence="1 2">MCA1-C-A1</strain>
    </source>
</reference>
<name>A0A2M9XDW9_9LEPT</name>
<proteinExistence type="predicted"/>
<dbReference type="OrthoDB" id="344196at2"/>
<sequence>MSSPVEEIVSVTEQLKEVQKALDLFKEKQQKRESASDAAIEFVEKASLVLDRAERKEILLTDDQKRRIRNNLLKIRSSLVKNQENA</sequence>
<protein>
    <submittedName>
        <fullName evidence="1">Uncharacterized protein</fullName>
    </submittedName>
</protein>
<gene>
    <name evidence="1" type="ORF">CH357_09690</name>
</gene>
<accession>A0A2M9XDW9</accession>
<evidence type="ECO:0000313" key="1">
    <source>
        <dbReference type="EMBL" id="PJZ25885.1"/>
    </source>
</evidence>
<comment type="caution">
    <text evidence="1">The sequence shown here is derived from an EMBL/GenBank/DDBJ whole genome shotgun (WGS) entry which is preliminary data.</text>
</comment>
<evidence type="ECO:0000313" key="2">
    <source>
        <dbReference type="Proteomes" id="UP000232196"/>
    </source>
</evidence>
<dbReference type="RefSeq" id="WP_100706522.1">
    <property type="nucleotide sequence ID" value="NZ_NPDL01000001.1"/>
</dbReference>
<dbReference type="AlphaFoldDB" id="A0A2M9XDW9"/>
<dbReference type="EMBL" id="NPDN01000004">
    <property type="protein sequence ID" value="PJZ25885.1"/>
    <property type="molecule type" value="Genomic_DNA"/>
</dbReference>